<feature type="transmembrane region" description="Helical" evidence="1">
    <location>
        <begin position="86"/>
        <end position="105"/>
    </location>
</feature>
<dbReference type="InterPro" id="IPR004345">
    <property type="entry name" value="TB2_DP1_HVA22"/>
</dbReference>
<dbReference type="EMBL" id="JAACJN010000021">
    <property type="protein sequence ID" value="KAF5389543.1"/>
    <property type="molecule type" value="Genomic_DNA"/>
</dbReference>
<keyword evidence="1" id="KW-0812">Transmembrane</keyword>
<keyword evidence="1" id="KW-1133">Transmembrane helix</keyword>
<feature type="transmembrane region" description="Helical" evidence="1">
    <location>
        <begin position="37"/>
        <end position="55"/>
    </location>
</feature>
<sequence>MNTAQNKVFYYHDQRDKKLTKYPVLLKFEQRTQIPKTYAVLDASLLVVILHMYNLSLLPSPTLLAEPYLSFKAVESPSSQDDVQWSIYWVIFGFFNFMERPLLFVSFSTMFHGVQTAHLTILKPVFANLFNSAVVKQSEASAPATSALDSRSQYPQDSLCVFELTRTRIIARYSSLQNKVKE</sequence>
<keyword evidence="1" id="KW-0472">Membrane</keyword>
<organism evidence="2 3">
    <name type="scientific">Collybiopsis confluens</name>
    <dbReference type="NCBI Taxonomy" id="2823264"/>
    <lineage>
        <taxon>Eukaryota</taxon>
        <taxon>Fungi</taxon>
        <taxon>Dikarya</taxon>
        <taxon>Basidiomycota</taxon>
        <taxon>Agaricomycotina</taxon>
        <taxon>Agaricomycetes</taxon>
        <taxon>Agaricomycetidae</taxon>
        <taxon>Agaricales</taxon>
        <taxon>Marasmiineae</taxon>
        <taxon>Omphalotaceae</taxon>
        <taxon>Collybiopsis</taxon>
    </lineage>
</organism>
<evidence type="ECO:0000256" key="1">
    <source>
        <dbReference type="SAM" id="Phobius"/>
    </source>
</evidence>
<dbReference type="OrthoDB" id="10009287at2759"/>
<gene>
    <name evidence="2" type="ORF">D9757_004240</name>
</gene>
<reference evidence="2 3" key="1">
    <citation type="journal article" date="2020" name="ISME J.">
        <title>Uncovering the hidden diversity of litter-decomposition mechanisms in mushroom-forming fungi.</title>
        <authorList>
            <person name="Floudas D."/>
            <person name="Bentzer J."/>
            <person name="Ahren D."/>
            <person name="Johansson T."/>
            <person name="Persson P."/>
            <person name="Tunlid A."/>
        </authorList>
    </citation>
    <scope>NUCLEOTIDE SEQUENCE [LARGE SCALE GENOMIC DNA]</scope>
    <source>
        <strain evidence="2 3">CBS 406.79</strain>
    </source>
</reference>
<comment type="caution">
    <text evidence="2">The sequence shown here is derived from an EMBL/GenBank/DDBJ whole genome shotgun (WGS) entry which is preliminary data.</text>
</comment>
<keyword evidence="3" id="KW-1185">Reference proteome</keyword>
<dbReference type="AlphaFoldDB" id="A0A8H5MD30"/>
<protein>
    <submittedName>
        <fullName evidence="2">Uncharacterized protein</fullName>
    </submittedName>
</protein>
<evidence type="ECO:0000313" key="2">
    <source>
        <dbReference type="EMBL" id="KAF5389543.1"/>
    </source>
</evidence>
<accession>A0A8H5MD30</accession>
<proteinExistence type="predicted"/>
<name>A0A8H5MD30_9AGAR</name>
<dbReference type="Proteomes" id="UP000518752">
    <property type="component" value="Unassembled WGS sequence"/>
</dbReference>
<dbReference type="Pfam" id="PF03134">
    <property type="entry name" value="TB2_DP1_HVA22"/>
    <property type="match status" value="1"/>
</dbReference>
<evidence type="ECO:0000313" key="3">
    <source>
        <dbReference type="Proteomes" id="UP000518752"/>
    </source>
</evidence>